<name>A0A4Q4TK27_9PEZI</name>
<dbReference type="GO" id="GO:0000462">
    <property type="term" value="P:maturation of SSU-rRNA from tricistronic rRNA transcript (SSU-rRNA, 5.8S rRNA, LSU-rRNA)"/>
    <property type="evidence" value="ECO:0007669"/>
    <property type="project" value="TreeGrafter"/>
</dbReference>
<dbReference type="OrthoDB" id="30195at2759"/>
<comment type="caution">
    <text evidence="6">The sequence shown here is derived from an EMBL/GenBank/DDBJ whole genome shotgun (WGS) entry which is preliminary data.</text>
</comment>
<evidence type="ECO:0000256" key="4">
    <source>
        <dbReference type="SAM" id="MobiDB-lite"/>
    </source>
</evidence>
<dbReference type="EMBL" id="QJNU01000112">
    <property type="protein sequence ID" value="RYP06928.1"/>
    <property type="molecule type" value="Genomic_DNA"/>
</dbReference>
<evidence type="ECO:0000256" key="2">
    <source>
        <dbReference type="ARBA" id="ARBA00023242"/>
    </source>
</evidence>
<comment type="subcellular location">
    <subcellularLocation>
        <location evidence="1">Nucleus</location>
    </subcellularLocation>
</comment>
<sequence>MSTKRKPPAKIAQPVVKQSAKKPLRTHVNEADTAVSAPSISKTGDDANEAVIEISSDSGSSEYELSDEDEQEKAGTSTRSNGIVHNEEAPRQPNALKNARSTPDENGDVDMDIPSPNQPTDGESDQEPTAPTFGDLVRANETIDVPSALSAHQSNALTAPGRTLAPPSSASLGTVLTQALRTDDADLLESCLHTTDLATVRNTIQRLDSTLAGTLLTKLASRMHRRPGRAGSLMTWVQWTLIAHGGALATQPGLSKKLSELHRVLEERSRGLNSLLALKGKLDLLDAQMQLRRGTHRNVDSEDDEGEDGEEGVVYVEGEDSDADMVNGDMEGDEDEFPVTNGTVGMDDGSEEDEESSGGEGEGEEEELDAEEELDENEVNHEDVESEEEDSEAEAVPPSKRSRMTQSSRRRK</sequence>
<evidence type="ECO:0000259" key="5">
    <source>
        <dbReference type="Pfam" id="PF04003"/>
    </source>
</evidence>
<keyword evidence="7" id="KW-1185">Reference proteome</keyword>
<dbReference type="InterPro" id="IPR052414">
    <property type="entry name" value="U3_snoRNA-assoc_WDR"/>
</dbReference>
<feature type="compositionally biased region" description="Acidic residues" evidence="4">
    <location>
        <begin position="348"/>
        <end position="377"/>
    </location>
</feature>
<evidence type="ECO:0000256" key="1">
    <source>
        <dbReference type="ARBA" id="ARBA00004123"/>
    </source>
</evidence>
<dbReference type="STRING" id="155417.A0A4Q4TK27"/>
<dbReference type="PANTHER" id="PTHR44267:SF1">
    <property type="entry name" value="WD REPEAT-CONTAINING PROTEIN 43"/>
    <property type="match status" value="1"/>
</dbReference>
<accession>A0A4Q4TK27</accession>
<dbReference type="InterPro" id="IPR007148">
    <property type="entry name" value="SSU_processome_Utp12"/>
</dbReference>
<comment type="similarity">
    <text evidence="3">Belongs to the UTP5 family.</text>
</comment>
<keyword evidence="2" id="KW-0539">Nucleus</keyword>
<feature type="compositionally biased region" description="Acidic residues" evidence="4">
    <location>
        <begin position="301"/>
        <end position="323"/>
    </location>
</feature>
<feature type="region of interest" description="Disordered" evidence="4">
    <location>
        <begin position="1"/>
        <end position="132"/>
    </location>
</feature>
<protein>
    <recommendedName>
        <fullName evidence="5">Small-subunit processome Utp12 domain-containing protein</fullName>
    </recommendedName>
</protein>
<evidence type="ECO:0000313" key="6">
    <source>
        <dbReference type="EMBL" id="RYP06928.1"/>
    </source>
</evidence>
<organism evidence="6 7">
    <name type="scientific">Monosporascus ibericus</name>
    <dbReference type="NCBI Taxonomy" id="155417"/>
    <lineage>
        <taxon>Eukaryota</taxon>
        <taxon>Fungi</taxon>
        <taxon>Dikarya</taxon>
        <taxon>Ascomycota</taxon>
        <taxon>Pezizomycotina</taxon>
        <taxon>Sordariomycetes</taxon>
        <taxon>Xylariomycetidae</taxon>
        <taxon>Xylariales</taxon>
        <taxon>Xylariales incertae sedis</taxon>
        <taxon>Monosporascus</taxon>
    </lineage>
</organism>
<dbReference type="Proteomes" id="UP000293360">
    <property type="component" value="Unassembled WGS sequence"/>
</dbReference>
<dbReference type="AlphaFoldDB" id="A0A4Q4TK27"/>
<dbReference type="Pfam" id="PF04003">
    <property type="entry name" value="Utp12"/>
    <property type="match status" value="1"/>
</dbReference>
<feature type="region of interest" description="Disordered" evidence="4">
    <location>
        <begin position="295"/>
        <end position="412"/>
    </location>
</feature>
<evidence type="ECO:0000313" key="7">
    <source>
        <dbReference type="Proteomes" id="UP000293360"/>
    </source>
</evidence>
<dbReference type="PANTHER" id="PTHR44267">
    <property type="entry name" value="WD REPEAT-CONTAINING PROTEIN 43"/>
    <property type="match status" value="1"/>
</dbReference>
<feature type="compositionally biased region" description="Basic residues" evidence="4">
    <location>
        <begin position="400"/>
        <end position="412"/>
    </location>
</feature>
<feature type="domain" description="Small-subunit processome Utp12" evidence="5">
    <location>
        <begin position="184"/>
        <end position="286"/>
    </location>
</feature>
<gene>
    <name evidence="6" type="ORF">DL764_002876</name>
</gene>
<evidence type="ECO:0000256" key="3">
    <source>
        <dbReference type="ARBA" id="ARBA00038335"/>
    </source>
</evidence>
<dbReference type="GO" id="GO:0005730">
    <property type="term" value="C:nucleolus"/>
    <property type="evidence" value="ECO:0007669"/>
    <property type="project" value="TreeGrafter"/>
</dbReference>
<proteinExistence type="inferred from homology"/>
<feature type="compositionally biased region" description="Polar residues" evidence="4">
    <location>
        <begin position="74"/>
        <end position="83"/>
    </location>
</feature>
<feature type="compositionally biased region" description="Acidic residues" evidence="4">
    <location>
        <begin position="384"/>
        <end position="393"/>
    </location>
</feature>
<feature type="compositionally biased region" description="Low complexity" evidence="4">
    <location>
        <begin position="53"/>
        <end position="63"/>
    </location>
</feature>
<reference evidence="6 7" key="1">
    <citation type="submission" date="2018-06" db="EMBL/GenBank/DDBJ databases">
        <title>Complete Genomes of Monosporascus.</title>
        <authorList>
            <person name="Robinson A.J."/>
            <person name="Natvig D.O."/>
        </authorList>
    </citation>
    <scope>NUCLEOTIDE SEQUENCE [LARGE SCALE GENOMIC DNA]</scope>
    <source>
        <strain evidence="6 7">CBS 110550</strain>
    </source>
</reference>